<protein>
    <submittedName>
        <fullName evidence="2">Uncharacterized protein</fullName>
    </submittedName>
</protein>
<evidence type="ECO:0000313" key="2">
    <source>
        <dbReference type="EMBL" id="KAH8022772.1"/>
    </source>
</evidence>
<dbReference type="VEuPathDB" id="VectorBase:LOC119161844"/>
<evidence type="ECO:0000313" key="3">
    <source>
        <dbReference type="Proteomes" id="UP000821866"/>
    </source>
</evidence>
<dbReference type="AlphaFoldDB" id="A0A9J6DKX8"/>
<accession>A0A9J6DKX8</accession>
<sequence>MRDYVHRINDEEVRIPRGTPTLTSDAVPTIFPNLPAYLSKQPTPKRNERKSKRDDDVPQQKKVRGEIAEVTDVDEPSNGDKVFAAATVAAVMEIEIPGKHWTLHEFYDAEGVCFTSCSLDSLSGEVTVEKAVFFTANSVGALHSKTFVCGEQVAGASVTTIQYATTTLQEADDMHIC</sequence>
<name>A0A9J6DKX8_RHIMP</name>
<evidence type="ECO:0000256" key="1">
    <source>
        <dbReference type="SAM" id="MobiDB-lite"/>
    </source>
</evidence>
<dbReference type="EMBL" id="JABSTU010000008">
    <property type="protein sequence ID" value="KAH8022772.1"/>
    <property type="molecule type" value="Genomic_DNA"/>
</dbReference>
<feature type="compositionally biased region" description="Basic and acidic residues" evidence="1">
    <location>
        <begin position="51"/>
        <end position="61"/>
    </location>
</feature>
<feature type="region of interest" description="Disordered" evidence="1">
    <location>
        <begin position="33"/>
        <end position="61"/>
    </location>
</feature>
<gene>
    <name evidence="2" type="ORF">HPB51_005070</name>
</gene>
<reference evidence="2" key="2">
    <citation type="submission" date="2021-09" db="EMBL/GenBank/DDBJ databases">
        <authorList>
            <person name="Jia N."/>
            <person name="Wang J."/>
            <person name="Shi W."/>
            <person name="Du L."/>
            <person name="Sun Y."/>
            <person name="Zhan W."/>
            <person name="Jiang J."/>
            <person name="Wang Q."/>
            <person name="Zhang B."/>
            <person name="Ji P."/>
            <person name="Sakyi L.B."/>
            <person name="Cui X."/>
            <person name="Yuan T."/>
            <person name="Jiang B."/>
            <person name="Yang W."/>
            <person name="Lam T.T.-Y."/>
            <person name="Chang Q."/>
            <person name="Ding S."/>
            <person name="Wang X."/>
            <person name="Zhu J."/>
            <person name="Ruan X."/>
            <person name="Zhao L."/>
            <person name="Wei J."/>
            <person name="Que T."/>
            <person name="Du C."/>
            <person name="Cheng J."/>
            <person name="Dai P."/>
            <person name="Han X."/>
            <person name="Huang E."/>
            <person name="Gao Y."/>
            <person name="Liu J."/>
            <person name="Shao H."/>
            <person name="Ye R."/>
            <person name="Li L."/>
            <person name="Wei W."/>
            <person name="Wang X."/>
            <person name="Wang C."/>
            <person name="Huo Q."/>
            <person name="Li W."/>
            <person name="Guo W."/>
            <person name="Chen H."/>
            <person name="Chen S."/>
            <person name="Zhou L."/>
            <person name="Zhou L."/>
            <person name="Ni X."/>
            <person name="Tian J."/>
            <person name="Zhou Y."/>
            <person name="Sheng Y."/>
            <person name="Liu T."/>
            <person name="Pan Y."/>
            <person name="Xia L."/>
            <person name="Li J."/>
            <person name="Zhao F."/>
            <person name="Cao W."/>
        </authorList>
    </citation>
    <scope>NUCLEOTIDE SEQUENCE</scope>
    <source>
        <strain evidence="2">Rmic-2018</strain>
        <tissue evidence="2">Larvae</tissue>
    </source>
</reference>
<comment type="caution">
    <text evidence="2">The sequence shown here is derived from an EMBL/GenBank/DDBJ whole genome shotgun (WGS) entry which is preliminary data.</text>
</comment>
<reference evidence="2" key="1">
    <citation type="journal article" date="2020" name="Cell">
        <title>Large-Scale Comparative Analyses of Tick Genomes Elucidate Their Genetic Diversity and Vector Capacities.</title>
        <authorList>
            <consortium name="Tick Genome and Microbiome Consortium (TIGMIC)"/>
            <person name="Jia N."/>
            <person name="Wang J."/>
            <person name="Shi W."/>
            <person name="Du L."/>
            <person name="Sun Y."/>
            <person name="Zhan W."/>
            <person name="Jiang J.F."/>
            <person name="Wang Q."/>
            <person name="Zhang B."/>
            <person name="Ji P."/>
            <person name="Bell-Sakyi L."/>
            <person name="Cui X.M."/>
            <person name="Yuan T.T."/>
            <person name="Jiang B.G."/>
            <person name="Yang W.F."/>
            <person name="Lam T.T."/>
            <person name="Chang Q.C."/>
            <person name="Ding S.J."/>
            <person name="Wang X.J."/>
            <person name="Zhu J.G."/>
            <person name="Ruan X.D."/>
            <person name="Zhao L."/>
            <person name="Wei J.T."/>
            <person name="Ye R.Z."/>
            <person name="Que T.C."/>
            <person name="Du C.H."/>
            <person name="Zhou Y.H."/>
            <person name="Cheng J.X."/>
            <person name="Dai P.F."/>
            <person name="Guo W.B."/>
            <person name="Han X.H."/>
            <person name="Huang E.J."/>
            <person name="Li L.F."/>
            <person name="Wei W."/>
            <person name="Gao Y.C."/>
            <person name="Liu J.Z."/>
            <person name="Shao H.Z."/>
            <person name="Wang X."/>
            <person name="Wang C.C."/>
            <person name="Yang T.C."/>
            <person name="Huo Q.B."/>
            <person name="Li W."/>
            <person name="Chen H.Y."/>
            <person name="Chen S.E."/>
            <person name="Zhou L.G."/>
            <person name="Ni X.B."/>
            <person name="Tian J.H."/>
            <person name="Sheng Y."/>
            <person name="Liu T."/>
            <person name="Pan Y.S."/>
            <person name="Xia L.Y."/>
            <person name="Li J."/>
            <person name="Zhao F."/>
            <person name="Cao W.C."/>
        </authorList>
    </citation>
    <scope>NUCLEOTIDE SEQUENCE</scope>
    <source>
        <strain evidence="2">Rmic-2018</strain>
    </source>
</reference>
<organism evidence="2 3">
    <name type="scientific">Rhipicephalus microplus</name>
    <name type="common">Cattle tick</name>
    <name type="synonym">Boophilus microplus</name>
    <dbReference type="NCBI Taxonomy" id="6941"/>
    <lineage>
        <taxon>Eukaryota</taxon>
        <taxon>Metazoa</taxon>
        <taxon>Ecdysozoa</taxon>
        <taxon>Arthropoda</taxon>
        <taxon>Chelicerata</taxon>
        <taxon>Arachnida</taxon>
        <taxon>Acari</taxon>
        <taxon>Parasitiformes</taxon>
        <taxon>Ixodida</taxon>
        <taxon>Ixodoidea</taxon>
        <taxon>Ixodidae</taxon>
        <taxon>Rhipicephalinae</taxon>
        <taxon>Rhipicephalus</taxon>
        <taxon>Boophilus</taxon>
    </lineage>
</organism>
<dbReference type="Proteomes" id="UP000821866">
    <property type="component" value="Chromosome 6"/>
</dbReference>
<keyword evidence="3" id="KW-1185">Reference proteome</keyword>
<proteinExistence type="predicted"/>